<dbReference type="RefSeq" id="WP_093076766.1">
    <property type="nucleotide sequence ID" value="NZ_FNBE01000002.1"/>
</dbReference>
<evidence type="ECO:0000256" key="1">
    <source>
        <dbReference type="SAM" id="Phobius"/>
    </source>
</evidence>
<evidence type="ECO:0000313" key="3">
    <source>
        <dbReference type="Proteomes" id="UP000198967"/>
    </source>
</evidence>
<dbReference type="Proteomes" id="UP000198967">
    <property type="component" value="Unassembled WGS sequence"/>
</dbReference>
<keyword evidence="3" id="KW-1185">Reference proteome</keyword>
<organism evidence="2 3">
    <name type="scientific">Pseudonocardia oroxyli</name>
    <dbReference type="NCBI Taxonomy" id="366584"/>
    <lineage>
        <taxon>Bacteria</taxon>
        <taxon>Bacillati</taxon>
        <taxon>Actinomycetota</taxon>
        <taxon>Actinomycetes</taxon>
        <taxon>Pseudonocardiales</taxon>
        <taxon>Pseudonocardiaceae</taxon>
        <taxon>Pseudonocardia</taxon>
    </lineage>
</organism>
<keyword evidence="1" id="KW-0812">Transmembrane</keyword>
<gene>
    <name evidence="2" type="ORF">SAMN05216377_102264</name>
</gene>
<dbReference type="AlphaFoldDB" id="A0A1G7G9D7"/>
<feature type="transmembrane region" description="Helical" evidence="1">
    <location>
        <begin position="24"/>
        <end position="42"/>
    </location>
</feature>
<keyword evidence="1" id="KW-0472">Membrane</keyword>
<reference evidence="2 3" key="1">
    <citation type="submission" date="2016-10" db="EMBL/GenBank/DDBJ databases">
        <authorList>
            <person name="de Groot N.N."/>
        </authorList>
    </citation>
    <scope>NUCLEOTIDE SEQUENCE [LARGE SCALE GENOMIC DNA]</scope>
    <source>
        <strain evidence="2 3">CGMCC 4.3143</strain>
    </source>
</reference>
<name>A0A1G7G9D7_PSEOR</name>
<sequence>MVGDRRTAADVPSDAVAAHRRRRLAAAVLLGVGVLGLLVGFASASPAVATAATVAMTSGWVWTWWLRGPNPP</sequence>
<evidence type="ECO:0000313" key="2">
    <source>
        <dbReference type="EMBL" id="SDE84707.1"/>
    </source>
</evidence>
<keyword evidence="1" id="KW-1133">Transmembrane helix</keyword>
<proteinExistence type="predicted"/>
<protein>
    <submittedName>
        <fullName evidence="2">Uncharacterized protein</fullName>
    </submittedName>
</protein>
<dbReference type="EMBL" id="FNBE01000002">
    <property type="protein sequence ID" value="SDE84707.1"/>
    <property type="molecule type" value="Genomic_DNA"/>
</dbReference>
<dbReference type="STRING" id="366584.SAMN05216377_102264"/>
<accession>A0A1G7G9D7</accession>